<protein>
    <submittedName>
        <fullName evidence="1">Uncharacterized protein</fullName>
    </submittedName>
</protein>
<evidence type="ECO:0000313" key="1">
    <source>
        <dbReference type="EMBL" id="KAF7839919.1"/>
    </source>
</evidence>
<dbReference type="EMBL" id="JAAIUW010000003">
    <property type="protein sequence ID" value="KAF7839919.1"/>
    <property type="molecule type" value="Genomic_DNA"/>
</dbReference>
<dbReference type="AlphaFoldDB" id="A0A834X834"/>
<gene>
    <name evidence="1" type="ORF">G2W53_008401</name>
</gene>
<accession>A0A834X834</accession>
<comment type="caution">
    <text evidence="1">The sequence shown here is derived from an EMBL/GenBank/DDBJ whole genome shotgun (WGS) entry which is preliminary data.</text>
</comment>
<sequence>MAVAPSGALHSFDNCYVITAFSLSQAWVSSPVCQALVAGVRTRFFLLASPLVAATMADETQNDMKEEVPEVSALFSTP</sequence>
<dbReference type="Proteomes" id="UP000634136">
    <property type="component" value="Unassembled WGS sequence"/>
</dbReference>
<keyword evidence="2" id="KW-1185">Reference proteome</keyword>
<organism evidence="1 2">
    <name type="scientific">Senna tora</name>
    <dbReference type="NCBI Taxonomy" id="362788"/>
    <lineage>
        <taxon>Eukaryota</taxon>
        <taxon>Viridiplantae</taxon>
        <taxon>Streptophyta</taxon>
        <taxon>Embryophyta</taxon>
        <taxon>Tracheophyta</taxon>
        <taxon>Spermatophyta</taxon>
        <taxon>Magnoliopsida</taxon>
        <taxon>eudicotyledons</taxon>
        <taxon>Gunneridae</taxon>
        <taxon>Pentapetalae</taxon>
        <taxon>rosids</taxon>
        <taxon>fabids</taxon>
        <taxon>Fabales</taxon>
        <taxon>Fabaceae</taxon>
        <taxon>Caesalpinioideae</taxon>
        <taxon>Cassia clade</taxon>
        <taxon>Senna</taxon>
    </lineage>
</organism>
<evidence type="ECO:0000313" key="2">
    <source>
        <dbReference type="Proteomes" id="UP000634136"/>
    </source>
</evidence>
<reference evidence="1" key="1">
    <citation type="submission" date="2020-09" db="EMBL/GenBank/DDBJ databases">
        <title>Genome-Enabled Discovery of Anthraquinone Biosynthesis in Senna tora.</title>
        <authorList>
            <person name="Kang S.-H."/>
            <person name="Pandey R.P."/>
            <person name="Lee C.-M."/>
            <person name="Sim J.-S."/>
            <person name="Jeong J.-T."/>
            <person name="Choi B.-S."/>
            <person name="Jung M."/>
            <person name="Ginzburg D."/>
            <person name="Zhao K."/>
            <person name="Won S.Y."/>
            <person name="Oh T.-J."/>
            <person name="Yu Y."/>
            <person name="Kim N.-H."/>
            <person name="Lee O.R."/>
            <person name="Lee T.-H."/>
            <person name="Bashyal P."/>
            <person name="Kim T.-S."/>
            <person name="Lee W.-H."/>
            <person name="Kawkins C."/>
            <person name="Kim C.-K."/>
            <person name="Kim J.S."/>
            <person name="Ahn B.O."/>
            <person name="Rhee S.Y."/>
            <person name="Sohng J.K."/>
        </authorList>
    </citation>
    <scope>NUCLEOTIDE SEQUENCE</scope>
    <source>
        <tissue evidence="1">Leaf</tissue>
    </source>
</reference>
<proteinExistence type="predicted"/>
<name>A0A834X834_9FABA</name>